<keyword evidence="4" id="KW-0132">Cell division</keyword>
<dbReference type="GO" id="GO:0070652">
    <property type="term" value="C:HAUS complex"/>
    <property type="evidence" value="ECO:0007669"/>
    <property type="project" value="InterPro"/>
</dbReference>
<proteinExistence type="inferred from homology"/>
<dbReference type="PANTHER" id="PTHR19378:SF3">
    <property type="entry name" value="HAUS AUGMIN LIKE COMPLEX SUBUNIT 3"/>
    <property type="match status" value="1"/>
</dbReference>
<evidence type="ECO:0000256" key="10">
    <source>
        <dbReference type="SAM" id="Coils"/>
    </source>
</evidence>
<keyword evidence="8" id="KW-0206">Cytoskeleton</keyword>
<evidence type="ECO:0000313" key="12">
    <source>
        <dbReference type="EMBL" id="CAI5779364.1"/>
    </source>
</evidence>
<keyword evidence="3" id="KW-0963">Cytoplasm</keyword>
<evidence type="ECO:0000256" key="6">
    <source>
        <dbReference type="ARBA" id="ARBA00022776"/>
    </source>
</evidence>
<dbReference type="GO" id="GO:0005874">
    <property type="term" value="C:microtubule"/>
    <property type="evidence" value="ECO:0007669"/>
    <property type="project" value="UniProtKB-KW"/>
</dbReference>
<dbReference type="AlphaFoldDB" id="A0AA35P8W3"/>
<comment type="subcellular location">
    <subcellularLocation>
        <location evidence="1">Cytoplasm</location>
        <location evidence="1">Cytoskeleton</location>
        <location evidence="1">Spindle</location>
    </subcellularLocation>
</comment>
<dbReference type="Proteomes" id="UP001178461">
    <property type="component" value="Chromosome 7"/>
</dbReference>
<gene>
    <name evidence="12" type="ORF">PODLI_1B017922</name>
</gene>
<protein>
    <submittedName>
        <fullName evidence="12">HAUS augmin-like complex subunit 3</fullName>
    </submittedName>
</protein>
<keyword evidence="13" id="KW-1185">Reference proteome</keyword>
<feature type="coiled-coil region" evidence="10">
    <location>
        <begin position="310"/>
        <end position="337"/>
    </location>
</feature>
<accession>A0AA35P8W3</accession>
<evidence type="ECO:0000256" key="2">
    <source>
        <dbReference type="ARBA" id="ARBA00009645"/>
    </source>
</evidence>
<evidence type="ECO:0000256" key="5">
    <source>
        <dbReference type="ARBA" id="ARBA00022701"/>
    </source>
</evidence>
<keyword evidence="7 10" id="KW-0175">Coiled coil</keyword>
<dbReference type="GO" id="GO:0051225">
    <property type="term" value="P:spindle assembly"/>
    <property type="evidence" value="ECO:0007669"/>
    <property type="project" value="InterPro"/>
</dbReference>
<feature type="domain" description="HAUS augmin-like complex subunit 3 N-terminal" evidence="11">
    <location>
        <begin position="29"/>
        <end position="286"/>
    </location>
</feature>
<organism evidence="12 13">
    <name type="scientific">Podarcis lilfordi</name>
    <name type="common">Lilford's wall lizard</name>
    <dbReference type="NCBI Taxonomy" id="74358"/>
    <lineage>
        <taxon>Eukaryota</taxon>
        <taxon>Metazoa</taxon>
        <taxon>Chordata</taxon>
        <taxon>Craniata</taxon>
        <taxon>Vertebrata</taxon>
        <taxon>Euteleostomi</taxon>
        <taxon>Lepidosauria</taxon>
        <taxon>Squamata</taxon>
        <taxon>Bifurcata</taxon>
        <taxon>Unidentata</taxon>
        <taxon>Episquamata</taxon>
        <taxon>Laterata</taxon>
        <taxon>Lacertibaenia</taxon>
        <taxon>Lacertidae</taxon>
        <taxon>Podarcis</taxon>
    </lineage>
</organism>
<evidence type="ECO:0000256" key="7">
    <source>
        <dbReference type="ARBA" id="ARBA00023054"/>
    </source>
</evidence>
<reference evidence="12" key="1">
    <citation type="submission" date="2022-12" db="EMBL/GenBank/DDBJ databases">
        <authorList>
            <person name="Alioto T."/>
            <person name="Alioto T."/>
            <person name="Gomez Garrido J."/>
        </authorList>
    </citation>
    <scope>NUCLEOTIDE SEQUENCE</scope>
</reference>
<keyword evidence="9" id="KW-0131">Cell cycle</keyword>
<evidence type="ECO:0000259" key="11">
    <source>
        <dbReference type="Pfam" id="PF14932"/>
    </source>
</evidence>
<evidence type="ECO:0000256" key="9">
    <source>
        <dbReference type="ARBA" id="ARBA00023306"/>
    </source>
</evidence>
<evidence type="ECO:0000256" key="3">
    <source>
        <dbReference type="ARBA" id="ARBA00022490"/>
    </source>
</evidence>
<sequence length="609" mass="70029">MDCGPKFVETLKRIGYPKADSLNGEDFDWLFETLEDKSFLEWFCTTLNESHTLSEEELQSFNLLLKSANPLLEEDALDEALKTCKSLEIKTNSCDEDKEENLKILEDELQTLQKRKHLKSRRRNKLQTVASANNLLCLKLKDTGEEKPKTLKEAQGILNAMNTKINNELQSLTQKIGKLTSFFAVASRQQELDPAPVLLAQLALDKYLCQEEQSTAALTLYTKKQFFQGISELVESSNEENFQLVDIRNSFTSDESNDVCEDRQELTRLKMAYVCARHQLIQQEAKNLSMKSGLRWAEDNICSLKKTLGKENVETRISSLNSDISKLKKHLAQINNETLSLLVKEDAELLNMPVVRGDFDLQIARQDYYISRQDQICNQLIKQKASFELLQLAYEIELRKLRDNSRLLENIVQDLKQSSNTLVQVLETMSEPSISHHKIPRKTIDSKDTTAQSKSYFLFSRLCQLLEGSNSKQLFRTYEGLEQMAEKLHLDKMSVVDQLAVSSQEQILLSKMDADLGSLRNSMYCGGERVCLSNLELAEQFHQQEFLLNKLNLLIVDLLADIKAKKKVLENDKLQQMERKLWVYFFKDEECLKNAVERMEQQAKTQALS</sequence>
<dbReference type="GO" id="GO:0072686">
    <property type="term" value="C:mitotic spindle"/>
    <property type="evidence" value="ECO:0007669"/>
    <property type="project" value="TreeGrafter"/>
</dbReference>
<evidence type="ECO:0000256" key="1">
    <source>
        <dbReference type="ARBA" id="ARBA00004186"/>
    </source>
</evidence>
<dbReference type="GO" id="GO:0005815">
    <property type="term" value="C:microtubule organizing center"/>
    <property type="evidence" value="ECO:0007669"/>
    <property type="project" value="TreeGrafter"/>
</dbReference>
<feature type="coiled-coil region" evidence="10">
    <location>
        <begin position="95"/>
        <end position="122"/>
    </location>
</feature>
<keyword evidence="6" id="KW-0498">Mitosis</keyword>
<dbReference type="Pfam" id="PF14932">
    <property type="entry name" value="HAUS-augmin3"/>
    <property type="match status" value="1"/>
</dbReference>
<dbReference type="InterPro" id="IPR026206">
    <property type="entry name" value="HAUS3"/>
</dbReference>
<name>A0AA35P8W3_9SAUR</name>
<dbReference type="GO" id="GO:0051301">
    <property type="term" value="P:cell division"/>
    <property type="evidence" value="ECO:0007669"/>
    <property type="project" value="UniProtKB-KW"/>
</dbReference>
<comment type="similarity">
    <text evidence="2">Belongs to the HAUS3 family.</text>
</comment>
<evidence type="ECO:0000256" key="8">
    <source>
        <dbReference type="ARBA" id="ARBA00023212"/>
    </source>
</evidence>
<evidence type="ECO:0000256" key="4">
    <source>
        <dbReference type="ARBA" id="ARBA00022618"/>
    </source>
</evidence>
<evidence type="ECO:0000313" key="13">
    <source>
        <dbReference type="Proteomes" id="UP001178461"/>
    </source>
</evidence>
<keyword evidence="5" id="KW-0493">Microtubule</keyword>
<dbReference type="EMBL" id="OX395132">
    <property type="protein sequence ID" value="CAI5779364.1"/>
    <property type="molecule type" value="Genomic_DNA"/>
</dbReference>
<dbReference type="InterPro" id="IPR032733">
    <property type="entry name" value="HAUS3_N"/>
</dbReference>
<dbReference type="GO" id="GO:0031023">
    <property type="term" value="P:microtubule organizing center organization"/>
    <property type="evidence" value="ECO:0007669"/>
    <property type="project" value="TreeGrafter"/>
</dbReference>
<dbReference type="PRINTS" id="PR02089">
    <property type="entry name" value="HAUSAUGMINL3"/>
</dbReference>
<dbReference type="PANTHER" id="PTHR19378">
    <property type="entry name" value="GOLGIN- RELATED"/>
    <property type="match status" value="1"/>
</dbReference>